<gene>
    <name evidence="2" type="ORF">RI543_000014</name>
</gene>
<feature type="compositionally biased region" description="Low complexity" evidence="1">
    <location>
        <begin position="75"/>
        <end position="86"/>
    </location>
</feature>
<reference evidence="3" key="1">
    <citation type="submission" date="2023-07" db="EMBL/GenBank/DDBJ databases">
        <title>A draft genome of Kazachstania heterogenica Y-27499.</title>
        <authorList>
            <person name="Donic C."/>
            <person name="Kralova J.S."/>
            <person name="Fidel L."/>
            <person name="Ben-Dor S."/>
            <person name="Jung S."/>
        </authorList>
    </citation>
    <scope>NUCLEOTIDE SEQUENCE [LARGE SCALE GENOMIC DNA]</scope>
    <source>
        <strain evidence="3">Y27499</strain>
    </source>
</reference>
<proteinExistence type="predicted"/>
<dbReference type="AlphaFoldDB" id="A0AAN7ZZ91"/>
<dbReference type="Pfam" id="PF08586">
    <property type="entry name" value="Rsc14"/>
    <property type="match status" value="1"/>
</dbReference>
<protein>
    <submittedName>
        <fullName evidence="2">Uncharacterized protein</fullName>
    </submittedName>
</protein>
<organism evidence="2 3">
    <name type="scientific">Arxiozyma heterogenica</name>
    <dbReference type="NCBI Taxonomy" id="278026"/>
    <lineage>
        <taxon>Eukaryota</taxon>
        <taxon>Fungi</taxon>
        <taxon>Dikarya</taxon>
        <taxon>Ascomycota</taxon>
        <taxon>Saccharomycotina</taxon>
        <taxon>Saccharomycetes</taxon>
        <taxon>Saccharomycetales</taxon>
        <taxon>Saccharomycetaceae</taxon>
        <taxon>Arxiozyma</taxon>
    </lineage>
</organism>
<dbReference type="GO" id="GO:0006338">
    <property type="term" value="P:chromatin remodeling"/>
    <property type="evidence" value="ECO:0007669"/>
    <property type="project" value="InterPro"/>
</dbReference>
<dbReference type="GO" id="GO:0016586">
    <property type="term" value="C:RSC-type complex"/>
    <property type="evidence" value="ECO:0007669"/>
    <property type="project" value="InterPro"/>
</dbReference>
<evidence type="ECO:0000313" key="3">
    <source>
        <dbReference type="Proteomes" id="UP001306508"/>
    </source>
</evidence>
<name>A0AAN7ZZ91_9SACH</name>
<dbReference type="EMBL" id="JAWIZZ010000002">
    <property type="protein sequence ID" value="KAK5782461.1"/>
    <property type="molecule type" value="Genomic_DNA"/>
</dbReference>
<dbReference type="Proteomes" id="UP001306508">
    <property type="component" value="Unassembled WGS sequence"/>
</dbReference>
<evidence type="ECO:0000256" key="1">
    <source>
        <dbReference type="SAM" id="MobiDB-lite"/>
    </source>
</evidence>
<dbReference type="InterPro" id="IPR013895">
    <property type="entry name" value="Rsc14"/>
</dbReference>
<feature type="compositionally biased region" description="Basic and acidic residues" evidence="1">
    <location>
        <begin position="89"/>
        <end position="110"/>
    </location>
</feature>
<feature type="region of interest" description="Disordered" evidence="1">
    <location>
        <begin position="53"/>
        <end position="119"/>
    </location>
</feature>
<comment type="caution">
    <text evidence="2">The sequence shown here is derived from an EMBL/GenBank/DDBJ whole genome shotgun (WGS) entry which is preliminary data.</text>
</comment>
<evidence type="ECO:0000313" key="2">
    <source>
        <dbReference type="EMBL" id="KAK5782461.1"/>
    </source>
</evidence>
<keyword evidence="3" id="KW-1185">Reference proteome</keyword>
<feature type="compositionally biased region" description="Basic and acidic residues" evidence="1">
    <location>
        <begin position="53"/>
        <end position="74"/>
    </location>
</feature>
<accession>A0AAN7ZZ91</accession>
<sequence length="267" mass="30079">MTSVPNSKSIRINIRSKPVAKKNYYDIIAGLAAFEKSQDVVLTRQELVELTKDRSEGIDGGRNMGAKDKDEMKDNNSNGSDSSDGGETNSDKETGTKEDVKGQNKQDSKRLSRPNLHGYLGGKVDMEEIKVAQHDLSHTLLGSYIPKRQLESLTSLDFAQYFHKALECEESLQIYDLFIQPVENIKSSSVAPKKIENGNSNNSNNITKDSLKEIDPSDLEHNQRVYQWTKPDGKVVRKVVLCNRCNGRFFGPNRMKQLLQHNCKMTK</sequence>